<proteinExistence type="predicted"/>
<keyword evidence="1" id="KW-0472">Membrane</keyword>
<gene>
    <name evidence="2" type="ORF">SJI18_21625</name>
</gene>
<protein>
    <submittedName>
        <fullName evidence="2">Uncharacterized protein</fullName>
    </submittedName>
</protein>
<dbReference type="EMBL" id="JAZHFS010000033">
    <property type="protein sequence ID" value="MEF2114892.1"/>
    <property type="molecule type" value="Genomic_DNA"/>
</dbReference>
<keyword evidence="3" id="KW-1185">Reference proteome</keyword>
<reference evidence="2 3" key="1">
    <citation type="submission" date="2023-11" db="EMBL/GenBank/DDBJ databases">
        <title>Draft genome sequence of a psychrophilic Clostridium strain from permafrost water brine.</title>
        <authorList>
            <person name="Shcherbakova V.A."/>
            <person name="Trubitsyn V.E."/>
            <person name="Zakharyuk A.G."/>
        </authorList>
    </citation>
    <scope>NUCLEOTIDE SEQUENCE [LARGE SCALE GENOMIC DNA]</scope>
    <source>
        <strain evidence="2 3">14F</strain>
    </source>
</reference>
<evidence type="ECO:0000313" key="3">
    <source>
        <dbReference type="Proteomes" id="UP001498469"/>
    </source>
</evidence>
<sequence>MRHGGNVDGLGFLVFPILVIVGIFYAVWYGAKLLYFLICIPCVLIKRTYEKIKNKNKIIAPEVKVDL</sequence>
<evidence type="ECO:0000313" key="2">
    <source>
        <dbReference type="EMBL" id="MEF2114892.1"/>
    </source>
</evidence>
<dbReference type="Proteomes" id="UP001498469">
    <property type="component" value="Unassembled WGS sequence"/>
</dbReference>
<name>A0ABU7UWE6_9CLOT</name>
<keyword evidence="1" id="KW-0812">Transmembrane</keyword>
<comment type="caution">
    <text evidence="2">The sequence shown here is derived from an EMBL/GenBank/DDBJ whole genome shotgun (WGS) entry which is preliminary data.</text>
</comment>
<organism evidence="2 3">
    <name type="scientific">Clostridium frigoriphilum</name>
    <dbReference type="NCBI Taxonomy" id="443253"/>
    <lineage>
        <taxon>Bacteria</taxon>
        <taxon>Bacillati</taxon>
        <taxon>Bacillota</taxon>
        <taxon>Clostridia</taxon>
        <taxon>Eubacteriales</taxon>
        <taxon>Clostridiaceae</taxon>
        <taxon>Clostridium</taxon>
    </lineage>
</organism>
<evidence type="ECO:0000256" key="1">
    <source>
        <dbReference type="SAM" id="Phobius"/>
    </source>
</evidence>
<accession>A0ABU7UWE6</accession>
<dbReference type="RefSeq" id="WP_216247897.1">
    <property type="nucleotide sequence ID" value="NZ_JAZHFS010000033.1"/>
</dbReference>
<feature type="transmembrane region" description="Helical" evidence="1">
    <location>
        <begin position="7"/>
        <end position="27"/>
    </location>
</feature>
<keyword evidence="1" id="KW-1133">Transmembrane helix</keyword>